<feature type="transmembrane region" description="Helical" evidence="8">
    <location>
        <begin position="1257"/>
        <end position="1279"/>
    </location>
</feature>
<comment type="subcellular location">
    <subcellularLocation>
        <location evidence="1">Membrane</location>
    </subcellularLocation>
</comment>
<evidence type="ECO:0000313" key="11">
    <source>
        <dbReference type="Proteomes" id="UP000593906"/>
    </source>
</evidence>
<dbReference type="CDD" id="cd00371">
    <property type="entry name" value="HMA"/>
    <property type="match status" value="1"/>
</dbReference>
<feature type="domain" description="HMA" evidence="9">
    <location>
        <begin position="2"/>
        <end position="70"/>
    </location>
</feature>
<dbReference type="Gene3D" id="3.40.50.1000">
    <property type="entry name" value="HAD superfamily/HAD-like"/>
    <property type="match status" value="2"/>
</dbReference>
<dbReference type="Pfam" id="PF00122">
    <property type="entry name" value="E1-E2_ATPase"/>
    <property type="match status" value="1"/>
</dbReference>
<dbReference type="Gene3D" id="2.70.150.10">
    <property type="entry name" value="Calcium-transporting ATPase, cytoplasmic transduction domain A"/>
    <property type="match status" value="1"/>
</dbReference>
<feature type="transmembrane region" description="Helical" evidence="8">
    <location>
        <begin position="485"/>
        <end position="502"/>
    </location>
</feature>
<evidence type="ECO:0000256" key="5">
    <source>
        <dbReference type="ARBA" id="ARBA00022967"/>
    </source>
</evidence>
<comment type="similarity">
    <text evidence="2">Belongs to the cation transport ATPase (P-type) (TC 3.A.3) family. Type IB subfamily.</text>
</comment>
<dbReference type="InterPro" id="IPR023299">
    <property type="entry name" value="ATPase_P-typ_cyto_dom_N"/>
</dbReference>
<dbReference type="PROSITE" id="PS00154">
    <property type="entry name" value="ATPASE_E1_E2"/>
    <property type="match status" value="1"/>
</dbReference>
<dbReference type="InterPro" id="IPR018303">
    <property type="entry name" value="ATPase_P-typ_P_site"/>
</dbReference>
<evidence type="ECO:0000256" key="4">
    <source>
        <dbReference type="ARBA" id="ARBA00022723"/>
    </source>
</evidence>
<evidence type="ECO:0000256" key="8">
    <source>
        <dbReference type="SAM" id="Phobius"/>
    </source>
</evidence>
<reference evidence="10 11" key="1">
    <citation type="submission" date="2019-09" db="EMBL/GenBank/DDBJ databases">
        <title>Consistent, comparative and evidence-based genome assembly and annotation for Cryptosporidium parvum, C. hominis and C. tyzzeri.</title>
        <authorList>
            <person name="Baptista R.P."/>
            <person name="Li Y."/>
            <person name="Sateriale A."/>
            <person name="Ansell B."/>
            <person name="Jex A."/>
            <person name="Sanders M."/>
            <person name="Brooks K."/>
            <person name="Tracey A."/>
            <person name="Berriman M."/>
            <person name="Striepen B."/>
            <person name="Cotton J.A."/>
            <person name="Kissinger J.C."/>
        </authorList>
    </citation>
    <scope>NUCLEOTIDE SEQUENCE [LARGE SCALE GENOMIC DNA]</scope>
    <source>
        <strain evidence="10 11">IOWA-ATCC</strain>
    </source>
</reference>
<protein>
    <recommendedName>
        <fullName evidence="9">HMA domain-containing protein</fullName>
    </recommendedName>
</protein>
<dbReference type="InterPro" id="IPR023298">
    <property type="entry name" value="ATPase_P-typ_TM_dom_sf"/>
</dbReference>
<dbReference type="GO" id="GO:0043682">
    <property type="term" value="F:P-type divalent copper transporter activity"/>
    <property type="evidence" value="ECO:0007669"/>
    <property type="project" value="TreeGrafter"/>
</dbReference>
<evidence type="ECO:0000256" key="6">
    <source>
        <dbReference type="ARBA" id="ARBA00022989"/>
    </source>
</evidence>
<dbReference type="GO" id="GO:0055070">
    <property type="term" value="P:copper ion homeostasis"/>
    <property type="evidence" value="ECO:0007669"/>
    <property type="project" value="TreeGrafter"/>
</dbReference>
<dbReference type="SUPFAM" id="SSF56784">
    <property type="entry name" value="HAD-like"/>
    <property type="match status" value="1"/>
</dbReference>
<dbReference type="Gene3D" id="1.20.1110.10">
    <property type="entry name" value="Calcium-transporting ATPase, transmembrane domain"/>
    <property type="match status" value="1"/>
</dbReference>
<dbReference type="Gene3D" id="3.40.1110.10">
    <property type="entry name" value="Calcium-transporting ATPase, cytoplasmic domain N"/>
    <property type="match status" value="1"/>
</dbReference>
<evidence type="ECO:0000256" key="3">
    <source>
        <dbReference type="ARBA" id="ARBA00022692"/>
    </source>
</evidence>
<keyword evidence="7 8" id="KW-0472">Membrane</keyword>
<dbReference type="GO" id="GO:0005507">
    <property type="term" value="F:copper ion binding"/>
    <property type="evidence" value="ECO:0007669"/>
    <property type="project" value="TreeGrafter"/>
</dbReference>
<feature type="transmembrane region" description="Helical" evidence="8">
    <location>
        <begin position="354"/>
        <end position="375"/>
    </location>
</feature>
<dbReference type="Gene3D" id="3.30.70.100">
    <property type="match status" value="1"/>
</dbReference>
<evidence type="ECO:0000256" key="7">
    <source>
        <dbReference type="ARBA" id="ARBA00023136"/>
    </source>
</evidence>
<keyword evidence="6 8" id="KW-1133">Transmembrane helix</keyword>
<dbReference type="InterPro" id="IPR059000">
    <property type="entry name" value="ATPase_P-type_domA"/>
</dbReference>
<dbReference type="SUPFAM" id="SSF81665">
    <property type="entry name" value="Calcium ATPase, transmembrane domain M"/>
    <property type="match status" value="1"/>
</dbReference>
<dbReference type="Proteomes" id="UP000593906">
    <property type="component" value="Chromosome 3"/>
</dbReference>
<proteinExistence type="inferred from homology"/>
<feature type="transmembrane region" description="Helical" evidence="8">
    <location>
        <begin position="784"/>
        <end position="811"/>
    </location>
</feature>
<dbReference type="VEuPathDB" id="CryptoDB:CPATCC_0034750"/>
<name>A0A7S7LJ47_CRYPV</name>
<keyword evidence="4" id="KW-0479">Metal-binding</keyword>
<dbReference type="InterPro" id="IPR023214">
    <property type="entry name" value="HAD_sf"/>
</dbReference>
<dbReference type="SUPFAM" id="SSF81653">
    <property type="entry name" value="Calcium ATPase, transduction domain A"/>
    <property type="match status" value="1"/>
</dbReference>
<evidence type="ECO:0000256" key="1">
    <source>
        <dbReference type="ARBA" id="ARBA00004370"/>
    </source>
</evidence>
<dbReference type="GO" id="GO:0016020">
    <property type="term" value="C:membrane"/>
    <property type="evidence" value="ECO:0007669"/>
    <property type="project" value="UniProtKB-SubCell"/>
</dbReference>
<feature type="transmembrane region" description="Helical" evidence="8">
    <location>
        <begin position="1285"/>
        <end position="1305"/>
    </location>
</feature>
<dbReference type="Pfam" id="PF00403">
    <property type="entry name" value="HMA"/>
    <property type="match status" value="1"/>
</dbReference>
<dbReference type="PROSITE" id="PS50846">
    <property type="entry name" value="HMA_2"/>
    <property type="match status" value="1"/>
</dbReference>
<evidence type="ECO:0000313" key="10">
    <source>
        <dbReference type="EMBL" id="QOY42726.1"/>
    </source>
</evidence>
<dbReference type="InterPro" id="IPR006121">
    <property type="entry name" value="HMA_dom"/>
</dbReference>
<dbReference type="InterPro" id="IPR008250">
    <property type="entry name" value="ATPase_P-typ_transduc_dom_A_sf"/>
</dbReference>
<dbReference type="GO" id="GO:0000166">
    <property type="term" value="F:nucleotide binding"/>
    <property type="evidence" value="ECO:0007669"/>
    <property type="project" value="InterPro"/>
</dbReference>
<feature type="transmembrane region" description="Helical" evidence="8">
    <location>
        <begin position="727"/>
        <end position="749"/>
    </location>
</feature>
<feature type="transmembrane region" description="Helical" evidence="8">
    <location>
        <begin position="409"/>
        <end position="428"/>
    </location>
</feature>
<dbReference type="InterPro" id="IPR036412">
    <property type="entry name" value="HAD-like_sf"/>
</dbReference>
<sequence length="1308" mass="150006">MNSLDLQVNGMTCTSCATTIKNLLLHYKFVKDVEINIILNSVRVILNKKITLDERKKICDTINNAGFICLLKSSTIMNDMLTLSIDDLKLEERSLESEIIYGSSKDIAEQILNSKGIKFLKLHQIPTEEMKLIVKALENKAGIITIISYLKWGQLCILFDENQITITQIQEILEKSDIWMLSYMKFYCLFGKEKLSCVNNLKIKCIFRLNSDREGISIIQKIYNCLRRRNANIEFNKDFTASIGCIVSGIFGIYNVSVERMNENNLERNLVLMICIDYNPYFISGRNLLKYMNDEVLKNYVNEPILDEQINENKLRKQYSHRLVNSMQIITKCNLDESVNYSSLQKIKDKESRYYVICFTISLILTIMVLLYNFLGDKPFMSKFTRIISFNTIKSLQDQTGLSGISWKYLINLILVTVVVYLCGYTFHKKGIKSMLYLNPNMYSLISLGTNTCYLYSLYMMIYIAIISSKGPENTKIYSDKLPNFFDIACMLITISLFGRILDVHSNLLILRIINNNSNKNEVGENGDSMRYNIKDNFQLLGETKFESLEKVYYHFSNSENCQVLPLASPKDLKKNKEFRSKYKNTEIGQKMNTMSIDSICLDDISPQSMEMKEQSSIINNIVNVDLIDLGDVIILKKDEIVPYDGIVISNDIAVLDESMITGESRIIEKLYGNFISSGSRVLSDNVFIFVTEVGTESTLGKIQKLKIKARESQIELPGIIDIFSRYFVPSIILLSLLAFVVWFLLAYYDKVDPARMFNIDRINFNTEFDNIFKEFPISSRVMFALHFSLSILAISCPCVIGITVPIAVLISTSLTSKKNILVQNTNIFNNIGFIDNIVFDKTGTLTNGRPTVKSIIIDHEHIQEIISTTFNNGYSSKWEKSTDIDFSNSSIETFYINKNSNIQEKNIVFEELFESYLKFWWIIGSCEYYNNHPAGNVLRSFSIRLFNNKEQYKFTQPIDCKYIPGVGMTCIINSMKVLITNQYKHLDQDFSLVSVNSKDYNHYLKSPSNTLEISLDSPENKSTEYSSLYLQNWLKYWSKKGSMIIYIFIGDINNFSDNEHGLINAKNMKLVGAVSMIDEPMFGVESTINYMKKYVTDQIWLCSGDSFYTSNSIASMVGIDYDKIMSNSTPNDKLHLIQDLQLNKELDKISNIDLNEEKTDKEFFKSFDLEFPEKNEENIKKKQKKSKKNLKKVMMIGDGINDSASIEAADIGILLGKGGINNFTHADVIILSNYQNNIKFLFKLGREAHKVINRNLIWAYIFNVLTIPMAAGIFYPNIIISPVVAAFLMLLSSTIIVFSSLILYKFR</sequence>
<feature type="transmembrane region" description="Helical" evidence="8">
    <location>
        <begin position="440"/>
        <end position="465"/>
    </location>
</feature>
<gene>
    <name evidence="10" type="ORF">CPATCC_001398</name>
</gene>
<evidence type="ECO:0000256" key="2">
    <source>
        <dbReference type="ARBA" id="ARBA00006024"/>
    </source>
</evidence>
<accession>A0A7S7LJ47</accession>
<dbReference type="PANTHER" id="PTHR43520:SF8">
    <property type="entry name" value="P-TYPE CU(+) TRANSPORTER"/>
    <property type="match status" value="1"/>
</dbReference>
<dbReference type="EMBL" id="CP044420">
    <property type="protein sequence ID" value="QOY42726.1"/>
    <property type="molecule type" value="Genomic_DNA"/>
</dbReference>
<dbReference type="PANTHER" id="PTHR43520">
    <property type="entry name" value="ATP7, ISOFORM B"/>
    <property type="match status" value="1"/>
</dbReference>
<keyword evidence="3 8" id="KW-0812">Transmembrane</keyword>
<keyword evidence="5" id="KW-1278">Translocase</keyword>
<organism evidence="10 11">
    <name type="scientific">Cryptosporidium parvum</name>
    <dbReference type="NCBI Taxonomy" id="5807"/>
    <lineage>
        <taxon>Eukaryota</taxon>
        <taxon>Sar</taxon>
        <taxon>Alveolata</taxon>
        <taxon>Apicomplexa</taxon>
        <taxon>Conoidasida</taxon>
        <taxon>Coccidia</taxon>
        <taxon>Eucoccidiorida</taxon>
        <taxon>Eimeriorina</taxon>
        <taxon>Cryptosporidiidae</taxon>
        <taxon>Cryptosporidium</taxon>
    </lineage>
</organism>
<dbReference type="PRINTS" id="PR00119">
    <property type="entry name" value="CATATPASE"/>
</dbReference>
<evidence type="ECO:0000259" key="9">
    <source>
        <dbReference type="PROSITE" id="PS50846"/>
    </source>
</evidence>
<dbReference type="InterPro" id="IPR036163">
    <property type="entry name" value="HMA_dom_sf"/>
</dbReference>
<dbReference type="SUPFAM" id="SSF81660">
    <property type="entry name" value="Metal cation-transporting ATPase, ATP-binding domain N"/>
    <property type="match status" value="1"/>
</dbReference>
<dbReference type="PROSITE" id="PS01229">
    <property type="entry name" value="COF_2"/>
    <property type="match status" value="1"/>
</dbReference>
<feature type="transmembrane region" description="Helical" evidence="8">
    <location>
        <begin position="239"/>
        <end position="258"/>
    </location>
</feature>
<dbReference type="SUPFAM" id="SSF55008">
    <property type="entry name" value="HMA, heavy metal-associated domain"/>
    <property type="match status" value="1"/>
</dbReference>